<proteinExistence type="predicted"/>
<dbReference type="EC" id="4.6.1.1" evidence="2"/>
<gene>
    <name evidence="2" type="ORF">AVDCRST_MAG92-3694</name>
</gene>
<feature type="domain" description="GAF" evidence="1">
    <location>
        <begin position="620"/>
        <end position="793"/>
    </location>
</feature>
<dbReference type="GO" id="GO:0004016">
    <property type="term" value="F:adenylate cyclase activity"/>
    <property type="evidence" value="ECO:0007669"/>
    <property type="project" value="UniProtKB-EC"/>
</dbReference>
<protein>
    <submittedName>
        <fullName evidence="2">Adenylate cyclase</fullName>
        <ecNumber evidence="2">4.6.1.1</ecNumber>
    </submittedName>
</protein>
<dbReference type="InterPro" id="IPR003018">
    <property type="entry name" value="GAF"/>
</dbReference>
<dbReference type="AlphaFoldDB" id="A0A6J4JMF8"/>
<sequence>MISTNSPQSSPISGGTDTGVLIARRLKEKTQNYKKLITTVLQWTGGQPFLTQELCKLIVAAADSPATGAEAEWLEQVVMHQLIEKWENLPELEHLRTIRDRLLRRKQRSLKLLKLYQRILQEDEVAANDSAEEKELRLSGLVIKQQGKLKVHNRIYESVFSKTWVENALNSIESELAPTDAEFLKTLAELERKLLVSQVDILSRVDDETEEQSSAQALYEVLRDVTSKVGELLGADRATIFLLNDEKTELWSLVAENEEGEFLDIQVRVGEGIAGQVAKSKKVIHIPDNVYNDQRSVLVKEYDKKYNYRTENILALPILDEDKEVVAVIQLLNKLQTTSGVRSVPQLLHSFRRDNTGETFDFEHPQANVHSEIEHKGFTKLDLERLAKCVVPIRRILESCQSCYKATKKLRATAALAEATRSLDQINLDTKAILQRVMNTAKKLMNADRSTLWLVDNDRGDLWTELPGKGELRCAVGVGFTGQVAQTREPMNIGFDLYDHPSAGNSKKTDEQTRYRTCSLLCMPVLSPDGELLGVTQLINKRKPGDYGEYNKDEWPAVPDFFKASFDKNDRQSMQVFNERVGVVLQFVKTHETLKQLAQIEPKEAIYNALAVLSNSVAEQSDEALYNALYHLLSFIKLSIGNLLEAEHTTIFILDAEETGFWSLVLEEGETSATEIRISASQGIASKIVGTKSVKASNQPGKFNDVLIYRGISPLSIHKLQSVLLFPIMNQKGQILAIVRAFNKLKSPLVHNVPLSEQLDPHGFTQTDADKLKQRTKSVLPILLAFQSFHREIRTIQEQRKAIDPLYQAISFVSQSSGNPEELLQKVMQAAKKLTNADRSTLWLVDYQNNELWTQIPQADGSLIETRVPMGEGFVGMVAQTGQSVNISFDLYDHPSSDIARKTDEKTRYRTCSLLCMPVLGSDGELLGVTQLVNKRKLGDYPEYDSSDWPAVPEYFQASFEEKDQRDMEIFNNQVGVVLPGVM</sequence>
<dbReference type="EMBL" id="CADCTM010000619">
    <property type="protein sequence ID" value="CAA9282275.1"/>
    <property type="molecule type" value="Genomic_DNA"/>
</dbReference>
<organism evidence="2">
    <name type="scientific">uncultured Coleofasciculus sp</name>
    <dbReference type="NCBI Taxonomy" id="1267456"/>
    <lineage>
        <taxon>Bacteria</taxon>
        <taxon>Bacillati</taxon>
        <taxon>Cyanobacteriota</taxon>
        <taxon>Cyanophyceae</taxon>
        <taxon>Coleofasciculales</taxon>
        <taxon>Coleofasciculaceae</taxon>
        <taxon>Coleofasciculus</taxon>
        <taxon>environmental samples</taxon>
    </lineage>
</organism>
<dbReference type="SUPFAM" id="SSF55781">
    <property type="entry name" value="GAF domain-like"/>
    <property type="match status" value="4"/>
</dbReference>
<evidence type="ECO:0000259" key="1">
    <source>
        <dbReference type="SMART" id="SM00065"/>
    </source>
</evidence>
<dbReference type="Pfam" id="PF01590">
    <property type="entry name" value="GAF"/>
    <property type="match status" value="3"/>
</dbReference>
<feature type="domain" description="GAF" evidence="1">
    <location>
        <begin position="217"/>
        <end position="407"/>
    </location>
</feature>
<dbReference type="InterPro" id="IPR029016">
    <property type="entry name" value="GAF-like_dom_sf"/>
</dbReference>
<evidence type="ECO:0000313" key="2">
    <source>
        <dbReference type="EMBL" id="CAA9282275.1"/>
    </source>
</evidence>
<dbReference type="Gene3D" id="3.30.450.40">
    <property type="match status" value="4"/>
</dbReference>
<reference evidence="2" key="1">
    <citation type="submission" date="2020-02" db="EMBL/GenBank/DDBJ databases">
        <authorList>
            <person name="Meier V. D."/>
        </authorList>
    </citation>
    <scope>NUCLEOTIDE SEQUENCE</scope>
    <source>
        <strain evidence="2">AVDCRST_MAG92</strain>
    </source>
</reference>
<feature type="domain" description="GAF" evidence="1">
    <location>
        <begin position="429"/>
        <end position="595"/>
    </location>
</feature>
<feature type="domain" description="GAF" evidence="1">
    <location>
        <begin position="819"/>
        <end position="983"/>
    </location>
</feature>
<accession>A0A6J4JMF8</accession>
<keyword evidence="2" id="KW-0456">Lyase</keyword>
<name>A0A6J4JMF8_9CYAN</name>
<dbReference type="SMART" id="SM00065">
    <property type="entry name" value="GAF"/>
    <property type="match status" value="4"/>
</dbReference>